<keyword evidence="2" id="KW-1185">Reference proteome</keyword>
<accession>A0A434A1Y3</accession>
<dbReference type="AlphaFoldDB" id="A0A434A1Y3"/>
<protein>
    <submittedName>
        <fullName evidence="1">Uncharacterized protein</fullName>
    </submittedName>
</protein>
<gene>
    <name evidence="1" type="ORF">D0817_20930</name>
</gene>
<comment type="caution">
    <text evidence="1">The sequence shown here is derived from an EMBL/GenBank/DDBJ whole genome shotgun (WGS) entry which is preliminary data.</text>
</comment>
<dbReference type="EMBL" id="QWDM01000017">
    <property type="protein sequence ID" value="RUT68383.1"/>
    <property type="molecule type" value="Genomic_DNA"/>
</dbReference>
<sequence length="64" mass="7299">MKASNLNVSFQQTTQKQKDFHFHLAQALVFKKDIREKKKLCASAPLREPIPSGARRAGFKRNSV</sequence>
<proteinExistence type="predicted"/>
<evidence type="ECO:0000313" key="2">
    <source>
        <dbReference type="Proteomes" id="UP000288102"/>
    </source>
</evidence>
<reference evidence="2" key="1">
    <citation type="journal article" date="2019" name="Syst. Appl. Microbiol.">
        <title>Flavobacterium circumlabens sp. nov. and Flavobacterium cupreum sp. nov., two psychrotrophic species isolated from Antarctic environmental samples.</title>
        <authorList>
            <person name="Kralova S."/>
            <person name="Busse H.-J."/>
            <person name="Svec P."/>
            <person name="Maslanova I."/>
            <person name="Stankova E."/>
            <person name="Bartak M."/>
            <person name="Sedlacek I."/>
        </authorList>
    </citation>
    <scope>NUCLEOTIDE SEQUENCE [LARGE SCALE GENOMIC DNA]</scope>
    <source>
        <strain evidence="2">CCM 8825</strain>
    </source>
</reference>
<name>A0A434A1Y3_9FLAO</name>
<evidence type="ECO:0000313" key="1">
    <source>
        <dbReference type="EMBL" id="RUT68383.1"/>
    </source>
</evidence>
<dbReference type="Proteomes" id="UP000288102">
    <property type="component" value="Unassembled WGS sequence"/>
</dbReference>
<organism evidence="1 2">
    <name type="scientific">Flavobacterium cupreum</name>
    <dbReference type="NCBI Taxonomy" id="2133766"/>
    <lineage>
        <taxon>Bacteria</taxon>
        <taxon>Pseudomonadati</taxon>
        <taxon>Bacteroidota</taxon>
        <taxon>Flavobacteriia</taxon>
        <taxon>Flavobacteriales</taxon>
        <taxon>Flavobacteriaceae</taxon>
        <taxon>Flavobacterium</taxon>
    </lineage>
</organism>